<dbReference type="RefSeq" id="WP_209463178.1">
    <property type="nucleotide sequence ID" value="NZ_CP110224.1"/>
</dbReference>
<name>A0ABS4IGF6_9BACI</name>
<dbReference type="Gene3D" id="1.10.10.10">
    <property type="entry name" value="Winged helix-like DNA-binding domain superfamily/Winged helix DNA-binding domain"/>
    <property type="match status" value="1"/>
</dbReference>
<proteinExistence type="predicted"/>
<sequence>MEELRGLETFETVQEMDNATNEALTYFDLKTSERDILLKLSQYSCKFVGVSYMKVRKLAQEVKLSERTVKRALKRLSELGIITRVKQLRPVRGGWGASITVINPSHCHIELAPRPEEETPEGTSSKGASSRNETIYFKAIKIIKELRQPEGFTLDYSYLEAYGVPAHFIGTVKPFINPEEAFSLWGKVQACWKRYAPDVTDILEPAIQAFKASVTAYKFKRIKRSFGAYFWGTLRGVFTVEQRKQLSASNLLGWNWLTGD</sequence>
<dbReference type="InterPro" id="IPR036390">
    <property type="entry name" value="WH_DNA-bd_sf"/>
</dbReference>
<comment type="caution">
    <text evidence="1">The sequence shown here is derived from an EMBL/GenBank/DDBJ whole genome shotgun (WGS) entry which is preliminary data.</text>
</comment>
<dbReference type="Proteomes" id="UP001519345">
    <property type="component" value="Unassembled WGS sequence"/>
</dbReference>
<protein>
    <submittedName>
        <fullName evidence="1">DNA-binding transcriptional regulator</fullName>
    </submittedName>
</protein>
<organism evidence="1 2">
    <name type="scientific">Virgibacillus natechei</name>
    <dbReference type="NCBI Taxonomy" id="1216297"/>
    <lineage>
        <taxon>Bacteria</taxon>
        <taxon>Bacillati</taxon>
        <taxon>Bacillota</taxon>
        <taxon>Bacilli</taxon>
        <taxon>Bacillales</taxon>
        <taxon>Bacillaceae</taxon>
        <taxon>Virgibacillus</taxon>
    </lineage>
</organism>
<dbReference type="InterPro" id="IPR036388">
    <property type="entry name" value="WH-like_DNA-bd_sf"/>
</dbReference>
<accession>A0ABS4IGF6</accession>
<reference evidence="1 2" key="1">
    <citation type="submission" date="2021-03" db="EMBL/GenBank/DDBJ databases">
        <title>Genomic Encyclopedia of Type Strains, Phase IV (KMG-IV): sequencing the most valuable type-strain genomes for metagenomic binning, comparative biology and taxonomic classification.</title>
        <authorList>
            <person name="Goeker M."/>
        </authorList>
    </citation>
    <scope>NUCLEOTIDE SEQUENCE [LARGE SCALE GENOMIC DNA]</scope>
    <source>
        <strain evidence="1 2">DSM 25609</strain>
    </source>
</reference>
<dbReference type="EMBL" id="JAGGKX010000009">
    <property type="protein sequence ID" value="MBP1970024.1"/>
    <property type="molecule type" value="Genomic_DNA"/>
</dbReference>
<dbReference type="Pfam" id="PF13730">
    <property type="entry name" value="HTH_36"/>
    <property type="match status" value="1"/>
</dbReference>
<dbReference type="GO" id="GO:0003677">
    <property type="term" value="F:DNA binding"/>
    <property type="evidence" value="ECO:0007669"/>
    <property type="project" value="UniProtKB-KW"/>
</dbReference>
<dbReference type="SUPFAM" id="SSF46785">
    <property type="entry name" value="Winged helix' DNA-binding domain"/>
    <property type="match status" value="1"/>
</dbReference>
<evidence type="ECO:0000313" key="2">
    <source>
        <dbReference type="Proteomes" id="UP001519345"/>
    </source>
</evidence>
<evidence type="ECO:0000313" key="1">
    <source>
        <dbReference type="EMBL" id="MBP1970024.1"/>
    </source>
</evidence>
<keyword evidence="1" id="KW-0238">DNA-binding</keyword>
<keyword evidence="2" id="KW-1185">Reference proteome</keyword>
<gene>
    <name evidence="1" type="ORF">J2Z83_002132</name>
</gene>